<sequence length="475" mass="52137">MAMTPGRPHESSIHGARTRPEAEAIARKMRGESDWFRHDGKNVEEAEPAVPRLKTELAEEIAEKNRGNADEWFEHNAQNAPDAAPKERCPTQESKAAHDKVQGKDEKWFKMEENKDYHSPRPNSRVTDNRGQEIKEKNGNGKPNEWYRHDNDQAAAGGDATAERPGTGGGVPDWYGHENALIEEPGVSTPRSKQHARYTTAEAGEYLQRNKDGSASSWYSHDHQGEAAPEQPQSSRMSSVEGKAIASRLKGESEAWFGQDAKANVPMDRHRSKEAQDMVNKSRGGGMNQVMHQKTSAANQENPKARVKREAQDVAAKNQQGMMNKYLNEEGNLGYNSDRPAQRVKPEAQEAAAKNQGVMGDCMQGYLPSPTAHNQKRVKPEAAQNAEKQSGAGMGSLLGGACKSESPRRSAGARAVRPEAEAYASRNQGSLKGMMDTYGQMSVRDSPRRAPSSEAAAIAEKHKGSVASCFSYDNY</sequence>
<gene>
    <name evidence="2" type="ORF">CAPTEDRAFT_223662</name>
</gene>
<evidence type="ECO:0000313" key="4">
    <source>
        <dbReference type="Proteomes" id="UP000014760"/>
    </source>
</evidence>
<feature type="compositionally biased region" description="Basic and acidic residues" evidence="1">
    <location>
        <begin position="127"/>
        <end position="152"/>
    </location>
</feature>
<organism evidence="2">
    <name type="scientific">Capitella teleta</name>
    <name type="common">Polychaete worm</name>
    <dbReference type="NCBI Taxonomy" id="283909"/>
    <lineage>
        <taxon>Eukaryota</taxon>
        <taxon>Metazoa</taxon>
        <taxon>Spiralia</taxon>
        <taxon>Lophotrochozoa</taxon>
        <taxon>Annelida</taxon>
        <taxon>Polychaeta</taxon>
        <taxon>Sedentaria</taxon>
        <taxon>Scolecida</taxon>
        <taxon>Capitellidae</taxon>
        <taxon>Capitella</taxon>
    </lineage>
</organism>
<feature type="compositionally biased region" description="Basic and acidic residues" evidence="1">
    <location>
        <begin position="7"/>
        <end position="44"/>
    </location>
</feature>
<feature type="region of interest" description="Disordered" evidence="1">
    <location>
        <begin position="293"/>
        <end position="312"/>
    </location>
</feature>
<feature type="compositionally biased region" description="Basic and acidic residues" evidence="1">
    <location>
        <begin position="53"/>
        <end position="74"/>
    </location>
</feature>
<keyword evidence="4" id="KW-1185">Reference proteome</keyword>
<evidence type="ECO:0000313" key="2">
    <source>
        <dbReference type="EMBL" id="ELU09461.1"/>
    </source>
</evidence>
<dbReference type="AlphaFoldDB" id="R7V190"/>
<dbReference type="EMBL" id="AMQN01000978">
    <property type="status" value="NOT_ANNOTATED_CDS"/>
    <property type="molecule type" value="Genomic_DNA"/>
</dbReference>
<feature type="compositionally biased region" description="Basic and acidic residues" evidence="1">
    <location>
        <begin position="267"/>
        <end position="276"/>
    </location>
</feature>
<protein>
    <submittedName>
        <fullName evidence="2 3">Uncharacterized protein</fullName>
    </submittedName>
</protein>
<name>R7V190_CAPTE</name>
<dbReference type="HOGENOM" id="CLU_575201_0_0_1"/>
<dbReference type="OrthoDB" id="6110468at2759"/>
<accession>R7V190</accession>
<dbReference type="OMA" id="INADAHQ"/>
<reference evidence="2 4" key="2">
    <citation type="journal article" date="2013" name="Nature">
        <title>Insights into bilaterian evolution from three spiralian genomes.</title>
        <authorList>
            <person name="Simakov O."/>
            <person name="Marletaz F."/>
            <person name="Cho S.J."/>
            <person name="Edsinger-Gonzales E."/>
            <person name="Havlak P."/>
            <person name="Hellsten U."/>
            <person name="Kuo D.H."/>
            <person name="Larsson T."/>
            <person name="Lv J."/>
            <person name="Arendt D."/>
            <person name="Savage R."/>
            <person name="Osoegawa K."/>
            <person name="de Jong P."/>
            <person name="Grimwood J."/>
            <person name="Chapman J.A."/>
            <person name="Shapiro H."/>
            <person name="Aerts A."/>
            <person name="Otillar R.P."/>
            <person name="Terry A.Y."/>
            <person name="Boore J.L."/>
            <person name="Grigoriev I.V."/>
            <person name="Lindberg D.R."/>
            <person name="Seaver E.C."/>
            <person name="Weisblat D.A."/>
            <person name="Putnam N.H."/>
            <person name="Rokhsar D.S."/>
        </authorList>
    </citation>
    <scope>NUCLEOTIDE SEQUENCE</scope>
    <source>
        <strain evidence="2 4">I ESC-2004</strain>
    </source>
</reference>
<reference evidence="4" key="1">
    <citation type="submission" date="2012-12" db="EMBL/GenBank/DDBJ databases">
        <authorList>
            <person name="Hellsten U."/>
            <person name="Grimwood J."/>
            <person name="Chapman J.A."/>
            <person name="Shapiro H."/>
            <person name="Aerts A."/>
            <person name="Otillar R.P."/>
            <person name="Terry A.Y."/>
            <person name="Boore J.L."/>
            <person name="Simakov O."/>
            <person name="Marletaz F."/>
            <person name="Cho S.-J."/>
            <person name="Edsinger-Gonzales E."/>
            <person name="Havlak P."/>
            <person name="Kuo D.-H."/>
            <person name="Larsson T."/>
            <person name="Lv J."/>
            <person name="Arendt D."/>
            <person name="Savage R."/>
            <person name="Osoegawa K."/>
            <person name="de Jong P."/>
            <person name="Lindberg D.R."/>
            <person name="Seaver E.C."/>
            <person name="Weisblat D.A."/>
            <person name="Putnam N.H."/>
            <person name="Grigoriev I.V."/>
            <person name="Rokhsar D.S."/>
        </authorList>
    </citation>
    <scope>NUCLEOTIDE SEQUENCE</scope>
    <source>
        <strain evidence="4">I ESC-2004</strain>
    </source>
</reference>
<feature type="region of interest" description="Disordered" evidence="1">
    <location>
        <begin position="1"/>
        <end position="288"/>
    </location>
</feature>
<feature type="compositionally biased region" description="Basic and acidic residues" evidence="1">
    <location>
        <begin position="84"/>
        <end position="119"/>
    </location>
</feature>
<feature type="compositionally biased region" description="Polar residues" evidence="1">
    <location>
        <begin position="293"/>
        <end position="302"/>
    </location>
</feature>
<dbReference type="EnsemblMetazoa" id="CapteT223662">
    <property type="protein sequence ID" value="CapteP223662"/>
    <property type="gene ID" value="CapteG223662"/>
</dbReference>
<reference evidence="3" key="3">
    <citation type="submission" date="2015-06" db="UniProtKB">
        <authorList>
            <consortium name="EnsemblMetazoa"/>
        </authorList>
    </citation>
    <scope>IDENTIFICATION</scope>
</reference>
<proteinExistence type="predicted"/>
<evidence type="ECO:0000256" key="1">
    <source>
        <dbReference type="SAM" id="MobiDB-lite"/>
    </source>
</evidence>
<feature type="region of interest" description="Disordered" evidence="1">
    <location>
        <begin position="369"/>
        <end position="434"/>
    </location>
</feature>
<dbReference type="EMBL" id="KB298217">
    <property type="protein sequence ID" value="ELU09461.1"/>
    <property type="molecule type" value="Genomic_DNA"/>
</dbReference>
<dbReference type="Proteomes" id="UP000014760">
    <property type="component" value="Unassembled WGS sequence"/>
</dbReference>
<evidence type="ECO:0000313" key="3">
    <source>
        <dbReference type="EnsemblMetazoa" id="CapteP223662"/>
    </source>
</evidence>